<sequence length="155" mass="17844">MPAPPTYPVCYARVQERDFRQAKLFGINIIIDANDLVEGSTFYQRHGFFEESIALMESGIGLERVHMGIFTELGFLYAKYKNEWPMEHLELVQGRAAAGAPDAAPTRINMPRLIRMCKEYHHWKELVFPYIQSAEYDNAAMVMVNHSPVAWEHVP</sequence>
<dbReference type="GO" id="GO:0005886">
    <property type="term" value="C:plasma membrane"/>
    <property type="evidence" value="ECO:0007669"/>
    <property type="project" value="TreeGrafter"/>
</dbReference>
<dbReference type="InterPro" id="IPR000547">
    <property type="entry name" value="Clathrin_H-chain/VPS_repeat"/>
</dbReference>
<protein>
    <submittedName>
        <fullName evidence="2">Uncharacterized protein</fullName>
    </submittedName>
</protein>
<dbReference type="PANTHER" id="PTHR10292">
    <property type="entry name" value="CLATHRIN HEAVY CHAIN RELATED"/>
    <property type="match status" value="1"/>
</dbReference>
<dbReference type="AlphaFoldDB" id="A0AAW1P8R6"/>
<dbReference type="Proteomes" id="UP001489004">
    <property type="component" value="Unassembled WGS sequence"/>
</dbReference>
<accession>A0AAW1P8R6</accession>
<evidence type="ECO:0000256" key="1">
    <source>
        <dbReference type="PROSITE-ProRule" id="PRU01006"/>
    </source>
</evidence>
<dbReference type="InterPro" id="IPR016024">
    <property type="entry name" value="ARM-type_fold"/>
</dbReference>
<dbReference type="GO" id="GO:0006886">
    <property type="term" value="P:intracellular protein transport"/>
    <property type="evidence" value="ECO:0007669"/>
    <property type="project" value="UniProtKB-UniRule"/>
</dbReference>
<dbReference type="SUPFAM" id="SSF48371">
    <property type="entry name" value="ARM repeat"/>
    <property type="match status" value="1"/>
</dbReference>
<comment type="caution">
    <text evidence="2">The sequence shown here is derived from an EMBL/GenBank/DDBJ whole genome shotgun (WGS) entry which is preliminary data.</text>
</comment>
<dbReference type="GO" id="GO:0009507">
    <property type="term" value="C:chloroplast"/>
    <property type="evidence" value="ECO:0007669"/>
    <property type="project" value="TreeGrafter"/>
</dbReference>
<dbReference type="Pfam" id="PF00637">
    <property type="entry name" value="Clathrin"/>
    <property type="match status" value="1"/>
</dbReference>
<dbReference type="PROSITE" id="PS50236">
    <property type="entry name" value="CHCR"/>
    <property type="match status" value="1"/>
</dbReference>
<name>A0AAW1P8R6_9CHLO</name>
<dbReference type="PANTHER" id="PTHR10292:SF1">
    <property type="entry name" value="CLATHRIN HEAVY CHAIN"/>
    <property type="match status" value="1"/>
</dbReference>
<dbReference type="InterPro" id="IPR055358">
    <property type="entry name" value="CHCR"/>
</dbReference>
<reference evidence="2 3" key="1">
    <citation type="journal article" date="2024" name="Nat. Commun.">
        <title>Phylogenomics reveals the evolutionary origins of lichenization in chlorophyte algae.</title>
        <authorList>
            <person name="Puginier C."/>
            <person name="Libourel C."/>
            <person name="Otte J."/>
            <person name="Skaloud P."/>
            <person name="Haon M."/>
            <person name="Grisel S."/>
            <person name="Petersen M."/>
            <person name="Berrin J.G."/>
            <person name="Delaux P.M."/>
            <person name="Dal Grande F."/>
            <person name="Keller J."/>
        </authorList>
    </citation>
    <scope>NUCLEOTIDE SEQUENCE [LARGE SCALE GENOMIC DNA]</scope>
    <source>
        <strain evidence="2 3">SAG 2043</strain>
    </source>
</reference>
<dbReference type="EMBL" id="JALJOR010000014">
    <property type="protein sequence ID" value="KAK9806238.1"/>
    <property type="molecule type" value="Genomic_DNA"/>
</dbReference>
<dbReference type="GO" id="GO:0009506">
    <property type="term" value="C:plasmodesma"/>
    <property type="evidence" value="ECO:0007669"/>
    <property type="project" value="TreeGrafter"/>
</dbReference>
<evidence type="ECO:0000313" key="2">
    <source>
        <dbReference type="EMBL" id="KAK9806238.1"/>
    </source>
</evidence>
<organism evidence="2 3">
    <name type="scientific">[Myrmecia] bisecta</name>
    <dbReference type="NCBI Taxonomy" id="41462"/>
    <lineage>
        <taxon>Eukaryota</taxon>
        <taxon>Viridiplantae</taxon>
        <taxon>Chlorophyta</taxon>
        <taxon>core chlorophytes</taxon>
        <taxon>Trebouxiophyceae</taxon>
        <taxon>Trebouxiales</taxon>
        <taxon>Trebouxiaceae</taxon>
        <taxon>Myrmecia</taxon>
    </lineage>
</organism>
<dbReference type="GO" id="GO:0006898">
    <property type="term" value="P:receptor-mediated endocytosis"/>
    <property type="evidence" value="ECO:0007669"/>
    <property type="project" value="TreeGrafter"/>
</dbReference>
<dbReference type="GO" id="GO:0005794">
    <property type="term" value="C:Golgi apparatus"/>
    <property type="evidence" value="ECO:0007669"/>
    <property type="project" value="TreeGrafter"/>
</dbReference>
<proteinExistence type="predicted"/>
<dbReference type="InterPro" id="IPR011990">
    <property type="entry name" value="TPR-like_helical_dom_sf"/>
</dbReference>
<feature type="repeat" description="CHCR" evidence="1">
    <location>
        <begin position="27"/>
        <end position="155"/>
    </location>
</feature>
<dbReference type="Gene3D" id="1.25.40.10">
    <property type="entry name" value="Tetratricopeptide repeat domain"/>
    <property type="match status" value="1"/>
</dbReference>
<keyword evidence="3" id="KW-1185">Reference proteome</keyword>
<evidence type="ECO:0000313" key="3">
    <source>
        <dbReference type="Proteomes" id="UP001489004"/>
    </source>
</evidence>
<gene>
    <name evidence="2" type="ORF">WJX72_006813</name>
</gene>
<dbReference type="GO" id="GO:0071439">
    <property type="term" value="C:clathrin complex"/>
    <property type="evidence" value="ECO:0007669"/>
    <property type="project" value="TreeGrafter"/>
</dbReference>
<dbReference type="GO" id="GO:0032051">
    <property type="term" value="F:clathrin light chain binding"/>
    <property type="evidence" value="ECO:0007669"/>
    <property type="project" value="TreeGrafter"/>
</dbReference>